<reference evidence="2" key="1">
    <citation type="journal article" name="BMC Genomics">
        <title>Long-read sequencing and de novo genome assembly of marine medaka (Oryzias melastigma).</title>
        <authorList>
            <person name="Liang P."/>
            <person name="Saqib H.S.A."/>
            <person name="Ni X."/>
            <person name="Shen Y."/>
        </authorList>
    </citation>
    <scope>NUCLEOTIDE SEQUENCE</scope>
    <source>
        <strain evidence="2">Bigg-433</strain>
    </source>
</reference>
<proteinExistence type="predicted"/>
<dbReference type="AlphaFoldDB" id="A0A834BLT5"/>
<comment type="caution">
    <text evidence="2">The sequence shown here is derived from an EMBL/GenBank/DDBJ whole genome shotgun (WGS) entry which is preliminary data.</text>
</comment>
<dbReference type="EMBL" id="WKFB01001031">
    <property type="protein sequence ID" value="KAF6715708.1"/>
    <property type="molecule type" value="Genomic_DNA"/>
</dbReference>
<evidence type="ECO:0000256" key="1">
    <source>
        <dbReference type="SAM" id="MobiDB-lite"/>
    </source>
</evidence>
<evidence type="ECO:0000313" key="3">
    <source>
        <dbReference type="Proteomes" id="UP000646548"/>
    </source>
</evidence>
<feature type="region of interest" description="Disordered" evidence="1">
    <location>
        <begin position="222"/>
        <end position="250"/>
    </location>
</feature>
<name>A0A834BLT5_ORYME</name>
<gene>
    <name evidence="2" type="ORF">FQA47_013124</name>
</gene>
<evidence type="ECO:0000313" key="2">
    <source>
        <dbReference type="EMBL" id="KAF6715708.1"/>
    </source>
</evidence>
<sequence>MKAAVAWQPFINSKTVGNRIICRTSVIIQEKAEHERRRSIRKEQVDHERRRSIQKEKVEHERRRSIRKEKVEHERRRIIRKEKVEHERRRSIRKEKVEHQRRWSMSGGGAYKQAEYKRRILILLANHTLTVTTWTDGGEPNHGGGRTRGVIILLSLIPQTFPPELLPLICCFTASVLSTPQLLCSPPTPAVFCATPRGGCERVQTPPITHAFMTFQSQLDSGLQPQTLSEPPHVGGLEPQTLRRQTVMRD</sequence>
<organism evidence="2 3">
    <name type="scientific">Oryzias melastigma</name>
    <name type="common">Marine medaka</name>
    <dbReference type="NCBI Taxonomy" id="30732"/>
    <lineage>
        <taxon>Eukaryota</taxon>
        <taxon>Metazoa</taxon>
        <taxon>Chordata</taxon>
        <taxon>Craniata</taxon>
        <taxon>Vertebrata</taxon>
        <taxon>Euteleostomi</taxon>
        <taxon>Actinopterygii</taxon>
        <taxon>Neopterygii</taxon>
        <taxon>Teleostei</taxon>
        <taxon>Neoteleostei</taxon>
        <taxon>Acanthomorphata</taxon>
        <taxon>Ovalentaria</taxon>
        <taxon>Atherinomorphae</taxon>
        <taxon>Beloniformes</taxon>
        <taxon>Adrianichthyidae</taxon>
        <taxon>Oryziinae</taxon>
        <taxon>Oryzias</taxon>
    </lineage>
</organism>
<feature type="region of interest" description="Disordered" evidence="1">
    <location>
        <begin position="32"/>
        <end position="64"/>
    </location>
</feature>
<dbReference type="Proteomes" id="UP000646548">
    <property type="component" value="Unassembled WGS sequence"/>
</dbReference>
<protein>
    <submittedName>
        <fullName evidence="2">Uncharacterized protein</fullName>
    </submittedName>
</protein>
<accession>A0A834BLT5</accession>